<evidence type="ECO:0000313" key="1">
    <source>
        <dbReference type="EMBL" id="KOX71237.1"/>
    </source>
</evidence>
<gene>
    <name evidence="1" type="ORF">WN51_03471</name>
</gene>
<name>A0A0M8ZUI4_9HYME</name>
<keyword evidence="2" id="KW-1185">Reference proteome</keyword>
<dbReference type="Proteomes" id="UP000053105">
    <property type="component" value="Unassembled WGS sequence"/>
</dbReference>
<sequence length="180" mass="19869">MACDPSTGHQSANAKSFIAGPPGFEQIRKLSYSCEDGRADVPVRGTDTKFKTSIATDMFIFYSTPKPSNTLVPSTKGPEFPLFTSKSFKSGEEQGETMAARCRGCVHGPFTWKRSVLGTAADPSEPAIFHFCLDKRALNLIVLMPKAEIVAKPEIYQKSSKPVNKEKKERSLWCVVDEMQ</sequence>
<reference evidence="1 2" key="1">
    <citation type="submission" date="2015-07" db="EMBL/GenBank/DDBJ databases">
        <title>The genome of Melipona quadrifasciata.</title>
        <authorList>
            <person name="Pan H."/>
            <person name="Kapheim K."/>
        </authorList>
    </citation>
    <scope>NUCLEOTIDE SEQUENCE [LARGE SCALE GENOMIC DNA]</scope>
    <source>
        <strain evidence="1">0111107301</strain>
        <tissue evidence="1">Whole body</tissue>
    </source>
</reference>
<evidence type="ECO:0000313" key="2">
    <source>
        <dbReference type="Proteomes" id="UP000053105"/>
    </source>
</evidence>
<dbReference type="EMBL" id="KQ435844">
    <property type="protein sequence ID" value="KOX71237.1"/>
    <property type="molecule type" value="Genomic_DNA"/>
</dbReference>
<proteinExistence type="predicted"/>
<dbReference type="AlphaFoldDB" id="A0A0M8ZUI4"/>
<protein>
    <submittedName>
        <fullName evidence="1">Uncharacterized protein</fullName>
    </submittedName>
</protein>
<accession>A0A0M8ZUI4</accession>
<dbReference type="OrthoDB" id="10486777at2759"/>
<organism evidence="1 2">
    <name type="scientific">Melipona quadrifasciata</name>
    <dbReference type="NCBI Taxonomy" id="166423"/>
    <lineage>
        <taxon>Eukaryota</taxon>
        <taxon>Metazoa</taxon>
        <taxon>Ecdysozoa</taxon>
        <taxon>Arthropoda</taxon>
        <taxon>Hexapoda</taxon>
        <taxon>Insecta</taxon>
        <taxon>Pterygota</taxon>
        <taxon>Neoptera</taxon>
        <taxon>Endopterygota</taxon>
        <taxon>Hymenoptera</taxon>
        <taxon>Apocrita</taxon>
        <taxon>Aculeata</taxon>
        <taxon>Apoidea</taxon>
        <taxon>Anthophila</taxon>
        <taxon>Apidae</taxon>
        <taxon>Melipona</taxon>
    </lineage>
</organism>